<feature type="compositionally biased region" description="Basic residues" evidence="3">
    <location>
        <begin position="492"/>
        <end position="501"/>
    </location>
</feature>
<keyword evidence="1 2" id="KW-0103">Bromodomain</keyword>
<dbReference type="PANTHER" id="PTHR15398">
    <property type="entry name" value="BROMODOMAIN-CONTAINING PROTEIN 8"/>
    <property type="match status" value="1"/>
</dbReference>
<dbReference type="CDD" id="cd00167">
    <property type="entry name" value="SANT"/>
    <property type="match status" value="1"/>
</dbReference>
<name>A0A6A1UHY5_9ROSI</name>
<dbReference type="GO" id="GO:0035267">
    <property type="term" value="C:NuA4 histone acetyltransferase complex"/>
    <property type="evidence" value="ECO:0007669"/>
    <property type="project" value="TreeGrafter"/>
</dbReference>
<dbReference type="Gene3D" id="1.20.920.10">
    <property type="entry name" value="Bromodomain-like"/>
    <property type="match status" value="1"/>
</dbReference>
<dbReference type="Proteomes" id="UP000516437">
    <property type="component" value="Unassembled WGS sequence"/>
</dbReference>
<evidence type="ECO:0000256" key="3">
    <source>
        <dbReference type="SAM" id="MobiDB-lite"/>
    </source>
</evidence>
<feature type="region of interest" description="Disordered" evidence="3">
    <location>
        <begin position="420"/>
        <end position="501"/>
    </location>
</feature>
<feature type="compositionally biased region" description="Basic residues" evidence="3">
    <location>
        <begin position="235"/>
        <end position="246"/>
    </location>
</feature>
<dbReference type="SMART" id="SM00297">
    <property type="entry name" value="BROMO"/>
    <property type="match status" value="1"/>
</dbReference>
<sequence>MMTETDTVGRWGTWEELLLGGAVLRHGTQDWDVVASELRTRLVCSYTLTPEVCKSKYEDLQRRYSGCTAWFDELRKQRMEELRRALELSEDSIGHYAALRWQQGKIGRLRTPKAVAICFSQVIRSLETKLESLKAEKGDDCHVACGSSQTESPAPFQKSEGVEYLSKEISKDGLSAGSFTEEIHTNWPVECRIPAAISGEEMETKPETSQPSQQEKLSGIEKLTGTLYGGGGGSLRRRRGKRKRKDCSRDVRDSSVGETDLLASVDVLPASWCKENSTSNRGEVAGCSGADDYNRSLSKDGIDDLMGIYNSLLENKSASVFHRRLDSQKRGRYKKMIRRHMDFDTIRLRIASRSITCALELLRDLLLLSNNSLVFYSKSTREYKSALLLRDLITQKLRQHFKYTSSKATSTNLPVEALMPNRPVKPRSIRPGSSKVIGKTANARTKTSNGGKRPSNVDSPSSAESLAVTNKGVGRPRKVGRGTGNQQPVVPKKGRKRVRTK</sequence>
<dbReference type="PANTHER" id="PTHR15398:SF4">
    <property type="entry name" value="BROMODOMAIN-CONTAINING PROTEIN 8 ISOFORM X1"/>
    <property type="match status" value="1"/>
</dbReference>
<evidence type="ECO:0000256" key="1">
    <source>
        <dbReference type="ARBA" id="ARBA00023117"/>
    </source>
</evidence>
<feature type="region of interest" description="Disordered" evidence="3">
    <location>
        <begin position="223"/>
        <end position="251"/>
    </location>
</feature>
<dbReference type="OrthoDB" id="1742084at2759"/>
<dbReference type="SUPFAM" id="SSF47370">
    <property type="entry name" value="Bromodomain"/>
    <property type="match status" value="1"/>
</dbReference>
<dbReference type="InterPro" id="IPR001005">
    <property type="entry name" value="SANT/Myb"/>
</dbReference>
<accession>A0A6A1UHY5</accession>
<dbReference type="InterPro" id="IPR001487">
    <property type="entry name" value="Bromodomain"/>
</dbReference>
<dbReference type="AlphaFoldDB" id="A0A6A1UHY5"/>
<feature type="domain" description="Bromo" evidence="4">
    <location>
        <begin position="313"/>
        <end position="383"/>
    </location>
</feature>
<evidence type="ECO:0000256" key="2">
    <source>
        <dbReference type="PROSITE-ProRule" id="PRU00035"/>
    </source>
</evidence>
<reference evidence="5 6" key="1">
    <citation type="journal article" date="2019" name="Plant Biotechnol. J.">
        <title>The red bayberry genome and genetic basis of sex determination.</title>
        <authorList>
            <person name="Jia H.M."/>
            <person name="Jia H.J."/>
            <person name="Cai Q.L."/>
            <person name="Wang Y."/>
            <person name="Zhao H.B."/>
            <person name="Yang W.F."/>
            <person name="Wang G.Y."/>
            <person name="Li Y.H."/>
            <person name="Zhan D.L."/>
            <person name="Shen Y.T."/>
            <person name="Niu Q.F."/>
            <person name="Chang L."/>
            <person name="Qiu J."/>
            <person name="Zhao L."/>
            <person name="Xie H.B."/>
            <person name="Fu W.Y."/>
            <person name="Jin J."/>
            <person name="Li X.W."/>
            <person name="Jiao Y."/>
            <person name="Zhou C.C."/>
            <person name="Tu T."/>
            <person name="Chai C.Y."/>
            <person name="Gao J.L."/>
            <person name="Fan L.J."/>
            <person name="van de Weg E."/>
            <person name="Wang J.Y."/>
            <person name="Gao Z.S."/>
        </authorList>
    </citation>
    <scope>NUCLEOTIDE SEQUENCE [LARGE SCALE GENOMIC DNA]</scope>
    <source>
        <tissue evidence="5">Leaves</tissue>
    </source>
</reference>
<evidence type="ECO:0000313" key="6">
    <source>
        <dbReference type="Proteomes" id="UP000516437"/>
    </source>
</evidence>
<protein>
    <recommendedName>
        <fullName evidence="4">Bromo domain-containing protein</fullName>
    </recommendedName>
</protein>
<feature type="compositionally biased region" description="Polar residues" evidence="3">
    <location>
        <begin position="442"/>
        <end position="468"/>
    </location>
</feature>
<keyword evidence="6" id="KW-1185">Reference proteome</keyword>
<evidence type="ECO:0000259" key="4">
    <source>
        <dbReference type="PROSITE" id="PS50014"/>
    </source>
</evidence>
<evidence type="ECO:0000313" key="5">
    <source>
        <dbReference type="EMBL" id="KAB1199869.1"/>
    </source>
</evidence>
<dbReference type="PROSITE" id="PS50014">
    <property type="entry name" value="BROMODOMAIN_2"/>
    <property type="match status" value="1"/>
</dbReference>
<comment type="caution">
    <text evidence="5">The sequence shown here is derived from an EMBL/GenBank/DDBJ whole genome shotgun (WGS) entry which is preliminary data.</text>
</comment>
<organism evidence="5 6">
    <name type="scientific">Morella rubra</name>
    <name type="common">Chinese bayberry</name>
    <dbReference type="NCBI Taxonomy" id="262757"/>
    <lineage>
        <taxon>Eukaryota</taxon>
        <taxon>Viridiplantae</taxon>
        <taxon>Streptophyta</taxon>
        <taxon>Embryophyta</taxon>
        <taxon>Tracheophyta</taxon>
        <taxon>Spermatophyta</taxon>
        <taxon>Magnoliopsida</taxon>
        <taxon>eudicotyledons</taxon>
        <taxon>Gunneridae</taxon>
        <taxon>Pentapetalae</taxon>
        <taxon>rosids</taxon>
        <taxon>fabids</taxon>
        <taxon>Fagales</taxon>
        <taxon>Myricaceae</taxon>
        <taxon>Morella</taxon>
    </lineage>
</organism>
<gene>
    <name evidence="5" type="ORF">CJ030_MR0G011028</name>
</gene>
<dbReference type="InterPro" id="IPR036427">
    <property type="entry name" value="Bromodomain-like_sf"/>
</dbReference>
<dbReference type="Pfam" id="PF00439">
    <property type="entry name" value="Bromodomain"/>
    <property type="match status" value="1"/>
</dbReference>
<dbReference type="EMBL" id="RXIC02000409">
    <property type="protein sequence ID" value="KAB1199869.1"/>
    <property type="molecule type" value="Genomic_DNA"/>
</dbReference>
<proteinExistence type="predicted"/>